<dbReference type="EMBL" id="KV417643">
    <property type="protein sequence ID" value="KZP12733.1"/>
    <property type="molecule type" value="Genomic_DNA"/>
</dbReference>
<proteinExistence type="predicted"/>
<gene>
    <name evidence="1" type="ORF">FIBSPDRAFT_897987</name>
</gene>
<evidence type="ECO:0000313" key="1">
    <source>
        <dbReference type="EMBL" id="KZP12733.1"/>
    </source>
</evidence>
<protein>
    <submittedName>
        <fullName evidence="1">Uncharacterized protein</fullName>
    </submittedName>
</protein>
<keyword evidence="2" id="KW-1185">Reference proteome</keyword>
<reference evidence="1 2" key="1">
    <citation type="journal article" date="2016" name="Mol. Biol. Evol.">
        <title>Comparative Genomics of Early-Diverging Mushroom-Forming Fungi Provides Insights into the Origins of Lignocellulose Decay Capabilities.</title>
        <authorList>
            <person name="Nagy L.G."/>
            <person name="Riley R."/>
            <person name="Tritt A."/>
            <person name="Adam C."/>
            <person name="Daum C."/>
            <person name="Floudas D."/>
            <person name="Sun H."/>
            <person name="Yadav J.S."/>
            <person name="Pangilinan J."/>
            <person name="Larsson K.H."/>
            <person name="Matsuura K."/>
            <person name="Barry K."/>
            <person name="Labutti K."/>
            <person name="Kuo R."/>
            <person name="Ohm R.A."/>
            <person name="Bhattacharya S.S."/>
            <person name="Shirouzu T."/>
            <person name="Yoshinaga Y."/>
            <person name="Martin F.M."/>
            <person name="Grigoriev I.V."/>
            <person name="Hibbett D.S."/>
        </authorList>
    </citation>
    <scope>NUCLEOTIDE SEQUENCE [LARGE SCALE GENOMIC DNA]</scope>
    <source>
        <strain evidence="1 2">CBS 109695</strain>
    </source>
</reference>
<dbReference type="Proteomes" id="UP000076532">
    <property type="component" value="Unassembled WGS sequence"/>
</dbReference>
<accession>A0A166BKG2</accession>
<dbReference type="AlphaFoldDB" id="A0A166BKG2"/>
<organism evidence="1 2">
    <name type="scientific">Athelia psychrophila</name>
    <dbReference type="NCBI Taxonomy" id="1759441"/>
    <lineage>
        <taxon>Eukaryota</taxon>
        <taxon>Fungi</taxon>
        <taxon>Dikarya</taxon>
        <taxon>Basidiomycota</taxon>
        <taxon>Agaricomycotina</taxon>
        <taxon>Agaricomycetes</taxon>
        <taxon>Agaricomycetidae</taxon>
        <taxon>Atheliales</taxon>
        <taxon>Atheliaceae</taxon>
        <taxon>Athelia</taxon>
    </lineage>
</organism>
<evidence type="ECO:0000313" key="2">
    <source>
        <dbReference type="Proteomes" id="UP000076532"/>
    </source>
</evidence>
<name>A0A166BKG2_9AGAM</name>
<sequence>MLASALTLPSFSGDFFPWHLEQPFPDNRAYASIGQLSDSGVSQLYSSPSLSRVLVYNPTLPNLDVDTTWRHLRVNSSHSEAIRGNRLHAPLNARDCTQCEDFGTPNSRSRDQQKHWGPVRNLSLGANSMRICVELDRAGSDHGRTCKVLNKVYDVGTRLQSARAETRRVLRNQPKAATAAASVTRPWDAGWSEFSTSMSGIKMQCREIIALSCRQVQGAASSNRTMRTTSRHK</sequence>